<dbReference type="RefSeq" id="XP_022247475.1">
    <property type="nucleotide sequence ID" value="XM_022391767.1"/>
</dbReference>
<evidence type="ECO:0000313" key="3">
    <source>
        <dbReference type="RefSeq" id="XP_022247475.1"/>
    </source>
</evidence>
<sequence length="175" mass="20361">MTAMQQLQLMIYMMMFTSCLVSKGYVLHKENGRQDQIPSLRATKDYRSEADIWTFPPRIGRSAVFDFLPFSYIMAEDLIFKLYEDMDSPKHSMLAFTPRIGRKKRSISEEYDDWQLNDDDIQRILRQIIPVLHNNVDDGYINKAKRAMFTPRIGRASYIPRIGRANTGALSSLLL</sequence>
<dbReference type="Proteomes" id="UP000694941">
    <property type="component" value="Unplaced"/>
</dbReference>
<name>A0ABM1SV19_LIMPO</name>
<protein>
    <submittedName>
        <fullName evidence="3">Uncharacterized protein LOC111086927 isoform X1</fullName>
    </submittedName>
</protein>
<feature type="signal peptide" evidence="1">
    <location>
        <begin position="1"/>
        <end position="19"/>
    </location>
</feature>
<keyword evidence="2" id="KW-1185">Reference proteome</keyword>
<feature type="chain" id="PRO_5047118468" evidence="1">
    <location>
        <begin position="20"/>
        <end position="175"/>
    </location>
</feature>
<reference evidence="3" key="1">
    <citation type="submission" date="2025-08" db="UniProtKB">
        <authorList>
            <consortium name="RefSeq"/>
        </authorList>
    </citation>
    <scope>IDENTIFICATION</scope>
    <source>
        <tissue evidence="3">Muscle</tissue>
    </source>
</reference>
<proteinExistence type="predicted"/>
<organism evidence="2 3">
    <name type="scientific">Limulus polyphemus</name>
    <name type="common">Atlantic horseshoe crab</name>
    <dbReference type="NCBI Taxonomy" id="6850"/>
    <lineage>
        <taxon>Eukaryota</taxon>
        <taxon>Metazoa</taxon>
        <taxon>Ecdysozoa</taxon>
        <taxon>Arthropoda</taxon>
        <taxon>Chelicerata</taxon>
        <taxon>Merostomata</taxon>
        <taxon>Xiphosura</taxon>
        <taxon>Limulidae</taxon>
        <taxon>Limulus</taxon>
    </lineage>
</organism>
<evidence type="ECO:0000313" key="2">
    <source>
        <dbReference type="Proteomes" id="UP000694941"/>
    </source>
</evidence>
<gene>
    <name evidence="3" type="primary">LOC111086927</name>
</gene>
<evidence type="ECO:0000256" key="1">
    <source>
        <dbReference type="SAM" id="SignalP"/>
    </source>
</evidence>
<dbReference type="GeneID" id="111086927"/>
<keyword evidence="1" id="KW-0732">Signal</keyword>
<accession>A0ABM1SV19</accession>